<dbReference type="PROSITE" id="PS51257">
    <property type="entry name" value="PROKAR_LIPOPROTEIN"/>
    <property type="match status" value="1"/>
</dbReference>
<reference evidence="5" key="1">
    <citation type="submission" date="2022-10" db="EMBL/GenBank/DDBJ databases">
        <title>Two novel species of Flavobacterium.</title>
        <authorList>
            <person name="Liu Q."/>
            <person name="Xin Y.-H."/>
        </authorList>
    </citation>
    <scope>NUCLEOTIDE SEQUENCE</scope>
    <source>
        <strain evidence="5">LS1R47</strain>
    </source>
</reference>
<feature type="signal peptide" evidence="3">
    <location>
        <begin position="1"/>
        <end position="23"/>
    </location>
</feature>
<evidence type="ECO:0000259" key="4">
    <source>
        <dbReference type="Pfam" id="PF14257"/>
    </source>
</evidence>
<name>A0A9X2ZS97_9FLAO</name>
<dbReference type="AlphaFoldDB" id="A0A9X2ZS97"/>
<keyword evidence="3" id="KW-0732">Signal</keyword>
<gene>
    <name evidence="5" type="ORF">OIU80_13540</name>
</gene>
<sequence>MKSTSFSILFLLSIVLFSCNSSNGDANYAVSADATLSEAPASLESVAELSMPEKDKVTEKDDAVLKTVEPVLIKKKIIKDGNISVKTNDIAVSKKNIDELLKKLNAYYETEDLQNNDQAISYNLKIRVPADNFEKLISSIENGKDELTSKSIQARDVTEEFVDITTRLANKRDYLKRYKELLSKASTVKDILAIEENIRVIEEEIESKEGRLKYLSDQVSFSTLALNLYKEKEYVYKPQAQDKFSERIKNSISEGWTSIVDFLLWTIAIWPFIILITGIVYIVRKIRRKRKNKVQ</sequence>
<evidence type="ECO:0000313" key="5">
    <source>
        <dbReference type="EMBL" id="MCV9933308.1"/>
    </source>
</evidence>
<keyword evidence="2" id="KW-0812">Transmembrane</keyword>
<keyword evidence="2" id="KW-0472">Membrane</keyword>
<keyword evidence="6" id="KW-1185">Reference proteome</keyword>
<dbReference type="RefSeq" id="WP_264287537.1">
    <property type="nucleotide sequence ID" value="NZ_JAOZEV010000010.1"/>
</dbReference>
<feature type="domain" description="DUF4349" evidence="4">
    <location>
        <begin position="76"/>
        <end position="283"/>
    </location>
</feature>
<dbReference type="InterPro" id="IPR025645">
    <property type="entry name" value="DUF4349"/>
</dbReference>
<accession>A0A9X2ZS97</accession>
<dbReference type="Pfam" id="PF14257">
    <property type="entry name" value="DUF4349"/>
    <property type="match status" value="1"/>
</dbReference>
<proteinExistence type="predicted"/>
<evidence type="ECO:0000256" key="3">
    <source>
        <dbReference type="SAM" id="SignalP"/>
    </source>
</evidence>
<protein>
    <submittedName>
        <fullName evidence="5">DUF4349 domain-containing protein</fullName>
    </submittedName>
</protein>
<feature type="transmembrane region" description="Helical" evidence="2">
    <location>
        <begin position="262"/>
        <end position="283"/>
    </location>
</feature>
<keyword evidence="2" id="KW-1133">Transmembrane helix</keyword>
<dbReference type="Proteomes" id="UP001151133">
    <property type="component" value="Unassembled WGS sequence"/>
</dbReference>
<keyword evidence="1" id="KW-0175">Coiled coil</keyword>
<evidence type="ECO:0000256" key="1">
    <source>
        <dbReference type="SAM" id="Coils"/>
    </source>
</evidence>
<feature type="chain" id="PRO_5040845419" evidence="3">
    <location>
        <begin position="24"/>
        <end position="295"/>
    </location>
</feature>
<organism evidence="5 6">
    <name type="scientific">Flavobacterium frigoritolerans</name>
    <dbReference type="NCBI Taxonomy" id="2987686"/>
    <lineage>
        <taxon>Bacteria</taxon>
        <taxon>Pseudomonadati</taxon>
        <taxon>Bacteroidota</taxon>
        <taxon>Flavobacteriia</taxon>
        <taxon>Flavobacteriales</taxon>
        <taxon>Flavobacteriaceae</taxon>
        <taxon>Flavobacterium</taxon>
    </lineage>
</organism>
<dbReference type="EMBL" id="JAOZEV010000010">
    <property type="protein sequence ID" value="MCV9933308.1"/>
    <property type="molecule type" value="Genomic_DNA"/>
</dbReference>
<evidence type="ECO:0000256" key="2">
    <source>
        <dbReference type="SAM" id="Phobius"/>
    </source>
</evidence>
<feature type="coiled-coil region" evidence="1">
    <location>
        <begin position="191"/>
        <end position="218"/>
    </location>
</feature>
<comment type="caution">
    <text evidence="5">The sequence shown here is derived from an EMBL/GenBank/DDBJ whole genome shotgun (WGS) entry which is preliminary data.</text>
</comment>
<evidence type="ECO:0000313" key="6">
    <source>
        <dbReference type="Proteomes" id="UP001151133"/>
    </source>
</evidence>